<evidence type="ECO:0000256" key="1">
    <source>
        <dbReference type="SAM" id="MobiDB-lite"/>
    </source>
</evidence>
<evidence type="ECO:0000313" key="2">
    <source>
        <dbReference type="EMBL" id="CAG8467965.1"/>
    </source>
</evidence>
<keyword evidence="3" id="KW-1185">Reference proteome</keyword>
<proteinExistence type="predicted"/>
<dbReference type="EMBL" id="CAJVPY010000359">
    <property type="protein sequence ID" value="CAG8467965.1"/>
    <property type="molecule type" value="Genomic_DNA"/>
</dbReference>
<feature type="non-terminal residue" evidence="2">
    <location>
        <position position="177"/>
    </location>
</feature>
<dbReference type="AlphaFoldDB" id="A0A9N8Z2S7"/>
<reference evidence="2" key="1">
    <citation type="submission" date="2021-06" db="EMBL/GenBank/DDBJ databases">
        <authorList>
            <person name="Kallberg Y."/>
            <person name="Tangrot J."/>
            <person name="Rosling A."/>
        </authorList>
    </citation>
    <scope>NUCLEOTIDE SEQUENCE</scope>
    <source>
        <strain evidence="2">MA453B</strain>
    </source>
</reference>
<dbReference type="Proteomes" id="UP000789405">
    <property type="component" value="Unassembled WGS sequence"/>
</dbReference>
<feature type="region of interest" description="Disordered" evidence="1">
    <location>
        <begin position="97"/>
        <end position="145"/>
    </location>
</feature>
<accession>A0A9N8Z2S7</accession>
<protein>
    <submittedName>
        <fullName evidence="2">27624_t:CDS:1</fullName>
    </submittedName>
</protein>
<name>A0A9N8Z2S7_9GLOM</name>
<gene>
    <name evidence="2" type="ORF">DERYTH_LOCUS1320</name>
</gene>
<organism evidence="2 3">
    <name type="scientific">Dentiscutata erythropus</name>
    <dbReference type="NCBI Taxonomy" id="1348616"/>
    <lineage>
        <taxon>Eukaryota</taxon>
        <taxon>Fungi</taxon>
        <taxon>Fungi incertae sedis</taxon>
        <taxon>Mucoromycota</taxon>
        <taxon>Glomeromycotina</taxon>
        <taxon>Glomeromycetes</taxon>
        <taxon>Diversisporales</taxon>
        <taxon>Gigasporaceae</taxon>
        <taxon>Dentiscutata</taxon>
    </lineage>
</organism>
<sequence>SKQLSYNEFLRQNAPLLISQRRFACWSDQHSVWKKNFKKIATDELKDGSKVNKLMEAPTDKEFWMGIENARSIEIISEKQLKLNEEDSRIKYKRKMEIAEGSRKKRCQDSSDDNDDKEIDDESEEGSEGEKPDETSEDDDENLMKMIQRIIKEELKSFREDLITELNERIDKSKNEG</sequence>
<comment type="caution">
    <text evidence="2">The sequence shown here is derived from an EMBL/GenBank/DDBJ whole genome shotgun (WGS) entry which is preliminary data.</text>
</comment>
<feature type="compositionally biased region" description="Acidic residues" evidence="1">
    <location>
        <begin position="110"/>
        <end position="127"/>
    </location>
</feature>
<evidence type="ECO:0000313" key="3">
    <source>
        <dbReference type="Proteomes" id="UP000789405"/>
    </source>
</evidence>